<accession>A0A1W9S395</accession>
<evidence type="ECO:0008006" key="4">
    <source>
        <dbReference type="Google" id="ProtNLM"/>
    </source>
</evidence>
<feature type="transmembrane region" description="Helical" evidence="1">
    <location>
        <begin position="785"/>
        <end position="804"/>
    </location>
</feature>
<gene>
    <name evidence="2" type="ORF">B6D57_00780</name>
</gene>
<dbReference type="PANTHER" id="PTHR38454">
    <property type="entry name" value="INTEGRAL MEMBRANE PROTEIN-RELATED"/>
    <property type="match status" value="1"/>
</dbReference>
<feature type="transmembrane region" description="Helical" evidence="1">
    <location>
        <begin position="495"/>
        <end position="516"/>
    </location>
</feature>
<reference evidence="3" key="1">
    <citation type="submission" date="2017-03" db="EMBL/GenBank/DDBJ databases">
        <title>Novel pathways for hydrocarbon cycling and metabolic interdependencies in hydrothermal sediment communities.</title>
        <authorList>
            <person name="Dombrowski N."/>
            <person name="Seitz K."/>
            <person name="Teske A."/>
            <person name="Baker B."/>
        </authorList>
    </citation>
    <scope>NUCLEOTIDE SEQUENCE [LARGE SCALE GENOMIC DNA]</scope>
</reference>
<dbReference type="Pfam" id="PF09586">
    <property type="entry name" value="YfhO"/>
    <property type="match status" value="1"/>
</dbReference>
<feature type="transmembrane region" description="Helical" evidence="1">
    <location>
        <begin position="211"/>
        <end position="230"/>
    </location>
</feature>
<dbReference type="AlphaFoldDB" id="A0A1W9S395"/>
<dbReference type="InterPro" id="IPR018580">
    <property type="entry name" value="Uncharacterised_YfhO"/>
</dbReference>
<proteinExistence type="predicted"/>
<evidence type="ECO:0000313" key="2">
    <source>
        <dbReference type="EMBL" id="OQX91145.1"/>
    </source>
</evidence>
<feature type="transmembrane region" description="Helical" evidence="1">
    <location>
        <begin position="396"/>
        <end position="418"/>
    </location>
</feature>
<keyword evidence="1" id="KW-1133">Transmembrane helix</keyword>
<name>A0A1W9S395_9BACT</name>
<sequence>MSERTKELTTYLFIALFITILNLPLLLGPLNAKDAITFSYPYFTILKNGLKNGEFPLWSHLLNYPAFAESQGGFAHPLHIILSYLLPPWLAHNITILVHLLLAGLSLYAFIRLIGLSRISSVIGGLAFASSSQFSLHLGIMPFIEGASYTPLLLFLAEKAKRGNEIIWYGLFILVGGLSLLCGHFQFASMGIALSLLYILFTSNRKFLRRLIITFILISGIFVVSSIQLLPSLELALHSDRLKSGFNRLEQSYNPIHLITFFDNSLFGSSPHPPAYNTTGNIALRNVKETYWGSGSYFESTYSIGLIPFLFAMLAVFAIHHKRLNRIKWFFVLMTLIGIFLALGKFNPLAKLILKIPPLSFFRMPARYMFLTLVSLSVLSAMGVDALNREKIKKSFINLLVITQIAFIITIIILNLLITEEGNRITNYLTMRYGERDGSADQLSTDAYREKITIMLERAGECLNITNSGRLRTIVMVAMFIGVSTIAIRSRKKRTIMPLLLVSIITLIDIAQSSVFRERVIPYTQFKSPECITSLKSAENYSIFSSGWDLADERFSTELLVPNTNILFGLRTPIPRLSFEHQYTALMRRLVWTNLHERGRGTYPLSRYIPTTKPFSLKPLEMLSIKYLLTTHQIISEEVKLISKIDRESFTIYLYELINSPPLIYTPSRFIYVKDIDEMEEYITDNNFIPEYDLIITGSRSLAEYTDGGEVIIDAIKDNQIEMTYIGEGGYIATSILSYPGWRCFIDGVEVGVEEAFGGLMAIPIQPGEHLIVLEFLPATFATGLYISLTGTIIIILIICNAVLRMRREP</sequence>
<organism evidence="2 3">
    <name type="scientific">Candidatus Coatesbacteria bacterium 4484_99</name>
    <dbReference type="NCBI Taxonomy" id="1970774"/>
    <lineage>
        <taxon>Bacteria</taxon>
        <taxon>Candidatus Coatesiibacteriota</taxon>
    </lineage>
</organism>
<dbReference type="Proteomes" id="UP000192611">
    <property type="component" value="Unassembled WGS sequence"/>
</dbReference>
<keyword evidence="1" id="KW-0472">Membrane</keyword>
<feature type="transmembrane region" description="Helical" evidence="1">
    <location>
        <begin position="471"/>
        <end position="488"/>
    </location>
</feature>
<feature type="transmembrane region" description="Helical" evidence="1">
    <location>
        <begin position="366"/>
        <end position="384"/>
    </location>
</feature>
<dbReference type="PANTHER" id="PTHR38454:SF1">
    <property type="entry name" value="INTEGRAL MEMBRANE PROTEIN"/>
    <property type="match status" value="1"/>
</dbReference>
<keyword evidence="1" id="KW-0812">Transmembrane</keyword>
<comment type="caution">
    <text evidence="2">The sequence shown here is derived from an EMBL/GenBank/DDBJ whole genome shotgun (WGS) entry which is preliminary data.</text>
</comment>
<feature type="transmembrane region" description="Helical" evidence="1">
    <location>
        <begin position="327"/>
        <end position="346"/>
    </location>
</feature>
<dbReference type="EMBL" id="NATQ01000010">
    <property type="protein sequence ID" value="OQX91145.1"/>
    <property type="molecule type" value="Genomic_DNA"/>
</dbReference>
<feature type="transmembrane region" description="Helical" evidence="1">
    <location>
        <begin position="89"/>
        <end position="111"/>
    </location>
</feature>
<evidence type="ECO:0000256" key="1">
    <source>
        <dbReference type="SAM" id="Phobius"/>
    </source>
</evidence>
<feature type="transmembrane region" description="Helical" evidence="1">
    <location>
        <begin position="12"/>
        <end position="32"/>
    </location>
</feature>
<feature type="transmembrane region" description="Helical" evidence="1">
    <location>
        <begin position="166"/>
        <end position="199"/>
    </location>
</feature>
<feature type="transmembrane region" description="Helical" evidence="1">
    <location>
        <begin position="301"/>
        <end position="320"/>
    </location>
</feature>
<evidence type="ECO:0000313" key="3">
    <source>
        <dbReference type="Proteomes" id="UP000192611"/>
    </source>
</evidence>
<protein>
    <recommendedName>
        <fullName evidence="4">Membrane protein 6-pyruvoyl-tetrahydropterin synthase-related domain-containing protein</fullName>
    </recommendedName>
</protein>